<dbReference type="InterPro" id="IPR045179">
    <property type="entry name" value="YgfZ/GcvT"/>
</dbReference>
<evidence type="ECO:0000259" key="2">
    <source>
        <dbReference type="Pfam" id="PF01571"/>
    </source>
</evidence>
<reference evidence="4 5" key="2">
    <citation type="submission" date="2019-01" db="EMBL/GenBank/DDBJ databases">
        <title>Tautonia sociabilis, a novel thermotolerant planctomycete of Isosphaeraceae family, isolated from a 4000 m deep subterranean habitat.</title>
        <authorList>
            <person name="Kovaleva O.L."/>
            <person name="Elcheninov A.G."/>
            <person name="Van Heerden E."/>
            <person name="Toshchakov S.V."/>
            <person name="Novikov A."/>
            <person name="Bonch-Osmolovskaya E.A."/>
            <person name="Kublanov I.V."/>
        </authorList>
    </citation>
    <scope>NUCLEOTIDE SEQUENCE [LARGE SCALE GENOMIC DNA]</scope>
    <source>
        <strain evidence="4 5">GM2012</strain>
    </source>
</reference>
<comment type="caution">
    <text evidence="4">The sequence shown here is derived from an EMBL/GenBank/DDBJ whole genome shotgun (WGS) entry which is preliminary data.</text>
</comment>
<dbReference type="Pfam" id="PF01571">
    <property type="entry name" value="GCV_T"/>
    <property type="match status" value="1"/>
</dbReference>
<dbReference type="RefSeq" id="WP_126724789.1">
    <property type="nucleotide sequence ID" value="NZ_RYZH01000012.1"/>
</dbReference>
<dbReference type="Proteomes" id="UP000280296">
    <property type="component" value="Unassembled WGS sequence"/>
</dbReference>
<dbReference type="Gene3D" id="3.30.1360.120">
    <property type="entry name" value="Probable tRNA modification gtpase trme, domain 1"/>
    <property type="match status" value="1"/>
</dbReference>
<accession>A0A432MMC6</accession>
<dbReference type="AlphaFoldDB" id="A0A432MMC6"/>
<proteinExistence type="predicted"/>
<dbReference type="InterPro" id="IPR029043">
    <property type="entry name" value="GcvT/YgfZ_C"/>
</dbReference>
<dbReference type="SUPFAM" id="SSF101790">
    <property type="entry name" value="Aminomethyltransferase beta-barrel domain"/>
    <property type="match status" value="1"/>
</dbReference>
<gene>
    <name evidence="4" type="ORF">TsocGM_08030</name>
</gene>
<dbReference type="SUPFAM" id="SSF103025">
    <property type="entry name" value="Folate-binding domain"/>
    <property type="match status" value="1"/>
</dbReference>
<protein>
    <submittedName>
        <fullName evidence="4">Aminomethyl transferase family protein</fullName>
    </submittedName>
</protein>
<evidence type="ECO:0000313" key="4">
    <source>
        <dbReference type="EMBL" id="RUL88275.1"/>
    </source>
</evidence>
<dbReference type="InterPro" id="IPR013977">
    <property type="entry name" value="GcvT_C"/>
</dbReference>
<evidence type="ECO:0000313" key="5">
    <source>
        <dbReference type="Proteomes" id="UP000280296"/>
    </source>
</evidence>
<organism evidence="4 5">
    <name type="scientific">Tautonia sociabilis</name>
    <dbReference type="NCBI Taxonomy" id="2080755"/>
    <lineage>
        <taxon>Bacteria</taxon>
        <taxon>Pseudomonadati</taxon>
        <taxon>Planctomycetota</taxon>
        <taxon>Planctomycetia</taxon>
        <taxon>Isosphaerales</taxon>
        <taxon>Isosphaeraceae</taxon>
        <taxon>Tautonia</taxon>
    </lineage>
</organism>
<reference evidence="4 5" key="1">
    <citation type="submission" date="2018-12" db="EMBL/GenBank/DDBJ databases">
        <authorList>
            <person name="Toschakov S.V."/>
        </authorList>
    </citation>
    <scope>NUCLEOTIDE SEQUENCE [LARGE SCALE GENOMIC DNA]</scope>
    <source>
        <strain evidence="4 5">GM2012</strain>
    </source>
</reference>
<evidence type="ECO:0000256" key="1">
    <source>
        <dbReference type="ARBA" id="ARBA00022946"/>
    </source>
</evidence>
<dbReference type="PIRSF" id="PIRSF006487">
    <property type="entry name" value="GcvT"/>
    <property type="match status" value="1"/>
</dbReference>
<dbReference type="PANTHER" id="PTHR22602:SF0">
    <property type="entry name" value="TRANSFERASE CAF17, MITOCHONDRIAL-RELATED"/>
    <property type="match status" value="1"/>
</dbReference>
<dbReference type="PANTHER" id="PTHR22602">
    <property type="entry name" value="TRANSFERASE CAF17, MITOCHONDRIAL-RELATED"/>
    <property type="match status" value="1"/>
</dbReference>
<sequence length="332" mass="35038">MSSYPTASATAIDLGAVLADRPGRARIRVVGPDRAKFLHNLTTNDVKARAPGSGCEAFVTSPQGRTLGLVTLVIREDAILLRTEEESLGAVVPHLRKYGVLEEVELEDETAETFEFHLAGPRAGELLGAVGVATRPGEDLAHGPAEVAGRAVLVVREDPLGAEGYSLIGRKEDAQAVREALSGEGEPLGLVALSAGAWEAFRIEAGTPASGRDVTEKNLPQELARDDRAISFRKGCYLGQETVARLDALGHVNRLIRGLRIEADAPPPSGATLVDGEKQVGWIGSAAVSERTGRPIALAIVRTSHVEPGRSVAIRVEGEPDRPATVAGLPMR</sequence>
<dbReference type="EMBL" id="RYZH01000012">
    <property type="protein sequence ID" value="RUL88275.1"/>
    <property type="molecule type" value="Genomic_DNA"/>
</dbReference>
<keyword evidence="5" id="KW-1185">Reference proteome</keyword>
<evidence type="ECO:0000259" key="3">
    <source>
        <dbReference type="Pfam" id="PF08669"/>
    </source>
</evidence>
<dbReference type="InterPro" id="IPR006222">
    <property type="entry name" value="GCVT_N"/>
</dbReference>
<name>A0A432MMC6_9BACT</name>
<dbReference type="GO" id="GO:0016226">
    <property type="term" value="P:iron-sulfur cluster assembly"/>
    <property type="evidence" value="ECO:0007669"/>
    <property type="project" value="TreeGrafter"/>
</dbReference>
<dbReference type="NCBIfam" id="TIGR03317">
    <property type="entry name" value="ygfZ_signature"/>
    <property type="match status" value="1"/>
</dbReference>
<feature type="domain" description="Aminomethyltransferase C-terminal" evidence="3">
    <location>
        <begin position="256"/>
        <end position="331"/>
    </location>
</feature>
<dbReference type="OrthoDB" id="9796287at2"/>
<dbReference type="InterPro" id="IPR017703">
    <property type="entry name" value="YgfZ/GCV_T_CS"/>
</dbReference>
<dbReference type="Pfam" id="PF08669">
    <property type="entry name" value="GCV_T_C"/>
    <property type="match status" value="1"/>
</dbReference>
<dbReference type="GO" id="GO:0016740">
    <property type="term" value="F:transferase activity"/>
    <property type="evidence" value="ECO:0007669"/>
    <property type="project" value="UniProtKB-KW"/>
</dbReference>
<keyword evidence="1" id="KW-0809">Transit peptide</keyword>
<keyword evidence="4" id="KW-0808">Transferase</keyword>
<feature type="domain" description="GCVT N-terminal" evidence="2">
    <location>
        <begin position="11"/>
        <end position="223"/>
    </location>
</feature>
<dbReference type="InterPro" id="IPR027266">
    <property type="entry name" value="TrmE/GcvT-like"/>
</dbReference>